<dbReference type="InterPro" id="IPR044785">
    <property type="entry name" value="RopGAP1-5"/>
</dbReference>
<evidence type="ECO:0000313" key="4">
    <source>
        <dbReference type="EMBL" id="CAE0114273.1"/>
    </source>
</evidence>
<accession>A0A7S3ASW1</accession>
<dbReference type="SMART" id="SM00324">
    <property type="entry name" value="RhoGAP"/>
    <property type="match status" value="1"/>
</dbReference>
<name>A0A7S3ASW1_9EUKA</name>
<keyword evidence="1" id="KW-0343">GTPase activation</keyword>
<dbReference type="EMBL" id="HBHX01026750">
    <property type="protein sequence ID" value="CAE0114273.1"/>
    <property type="molecule type" value="Transcribed_RNA"/>
</dbReference>
<dbReference type="Pfam" id="PF00620">
    <property type="entry name" value="RhoGAP"/>
    <property type="match status" value="1"/>
</dbReference>
<dbReference type="PROSITE" id="PS50238">
    <property type="entry name" value="RHOGAP"/>
    <property type="match status" value="1"/>
</dbReference>
<dbReference type="InterPro" id="IPR008936">
    <property type="entry name" value="Rho_GTPase_activation_prot"/>
</dbReference>
<evidence type="ECO:0000259" key="3">
    <source>
        <dbReference type="PROSITE" id="PS50238"/>
    </source>
</evidence>
<gene>
    <name evidence="4" type="ORF">HERI1096_LOCUS14947</name>
</gene>
<feature type="region of interest" description="Disordered" evidence="2">
    <location>
        <begin position="190"/>
        <end position="229"/>
    </location>
</feature>
<protein>
    <recommendedName>
        <fullName evidence="3">Rho-GAP domain-containing protein</fullName>
    </recommendedName>
</protein>
<sequence>MQNAGAERNSGLWCPDTSAGADGGGATAAGDDLGSNANSGLTYFFIDSSKHYRGPVQLNTLHMLFAERVISARTYVFAEHLSSAREWVRIERVPTLLEALSQPFQPGEEHATGAGVSSSLSGAPSAGQPMATAPAASSSAPAPAQGPLLDEHAPKAVHAPCVATPRVDVTLLPANVSANRSETLSTLLSEQAKARPASATGEAAHRPSPWYRRILGGGRRTQKSEPGKDATLIRQQPAKFAFGQPLHTCPLVDGVPQVLTELRRVLWERRGQLSEGIFRVSAAASELQEARQLAEAGQFDALQDVDCVAQLIKLWFKELPQSILEPQLKPIVDGVPQDGEQCAQVVQQMPELNICVIDWLLRLFCDICRHEAENRMTAMSLTIVFAPNLFDPPLTVDPMLALELNKRVVRFLERLFDYWNQHGSLTLPSS</sequence>
<proteinExistence type="predicted"/>
<evidence type="ECO:0000256" key="1">
    <source>
        <dbReference type="ARBA" id="ARBA00022468"/>
    </source>
</evidence>
<organism evidence="4">
    <name type="scientific">Haptolina ericina</name>
    <dbReference type="NCBI Taxonomy" id="156174"/>
    <lineage>
        <taxon>Eukaryota</taxon>
        <taxon>Haptista</taxon>
        <taxon>Haptophyta</taxon>
        <taxon>Prymnesiophyceae</taxon>
        <taxon>Prymnesiales</taxon>
        <taxon>Prymnesiaceae</taxon>
        <taxon>Haptolina</taxon>
    </lineage>
</organism>
<dbReference type="GO" id="GO:0005096">
    <property type="term" value="F:GTPase activator activity"/>
    <property type="evidence" value="ECO:0007669"/>
    <property type="project" value="UniProtKB-KW"/>
</dbReference>
<reference evidence="4" key="1">
    <citation type="submission" date="2021-01" db="EMBL/GenBank/DDBJ databases">
        <authorList>
            <person name="Corre E."/>
            <person name="Pelletier E."/>
            <person name="Niang G."/>
            <person name="Scheremetjew M."/>
            <person name="Finn R."/>
            <person name="Kale V."/>
            <person name="Holt S."/>
            <person name="Cochrane G."/>
            <person name="Meng A."/>
            <person name="Brown T."/>
            <person name="Cohen L."/>
        </authorList>
    </citation>
    <scope>NUCLEOTIDE SEQUENCE</scope>
    <source>
        <strain evidence="4">CCMP281</strain>
    </source>
</reference>
<feature type="compositionally biased region" description="Low complexity" evidence="2">
    <location>
        <begin position="133"/>
        <end position="143"/>
    </location>
</feature>
<feature type="domain" description="Rho-GAP" evidence="3">
    <location>
        <begin position="249"/>
        <end position="416"/>
    </location>
</feature>
<evidence type="ECO:0000256" key="2">
    <source>
        <dbReference type="SAM" id="MobiDB-lite"/>
    </source>
</evidence>
<dbReference type="GO" id="GO:0007165">
    <property type="term" value="P:signal transduction"/>
    <property type="evidence" value="ECO:0007669"/>
    <property type="project" value="InterPro"/>
</dbReference>
<feature type="region of interest" description="Disordered" evidence="2">
    <location>
        <begin position="104"/>
        <end position="149"/>
    </location>
</feature>
<dbReference type="PANTHER" id="PTHR23177">
    <property type="entry name" value="MKIAA1688 PROTEIN"/>
    <property type="match status" value="1"/>
</dbReference>
<dbReference type="CDD" id="cd00159">
    <property type="entry name" value="RhoGAP"/>
    <property type="match status" value="1"/>
</dbReference>
<dbReference type="Gene3D" id="1.10.555.10">
    <property type="entry name" value="Rho GTPase activation protein"/>
    <property type="match status" value="1"/>
</dbReference>
<dbReference type="InterPro" id="IPR000198">
    <property type="entry name" value="RhoGAP_dom"/>
</dbReference>
<dbReference type="SUPFAM" id="SSF48350">
    <property type="entry name" value="GTPase activation domain, GAP"/>
    <property type="match status" value="1"/>
</dbReference>
<dbReference type="AlphaFoldDB" id="A0A7S3ASW1"/>